<evidence type="ECO:0000259" key="1">
    <source>
        <dbReference type="PROSITE" id="PS50888"/>
    </source>
</evidence>
<dbReference type="InterPro" id="IPR050283">
    <property type="entry name" value="E-box_TF_Regulators"/>
</dbReference>
<dbReference type="GO" id="GO:0000981">
    <property type="term" value="F:DNA-binding transcription factor activity, RNA polymerase II-specific"/>
    <property type="evidence" value="ECO:0007669"/>
    <property type="project" value="TreeGrafter"/>
</dbReference>
<dbReference type="InterPro" id="IPR011598">
    <property type="entry name" value="bHLH_dom"/>
</dbReference>
<dbReference type="GO" id="GO:0046983">
    <property type="term" value="F:protein dimerization activity"/>
    <property type="evidence" value="ECO:0007669"/>
    <property type="project" value="InterPro"/>
</dbReference>
<dbReference type="Proteomes" id="UP001151699">
    <property type="component" value="Chromosome X"/>
</dbReference>
<accession>A0A9Q0S173</accession>
<dbReference type="PANTHER" id="PTHR23349:SF42">
    <property type="entry name" value="BHLH DOMAIN-CONTAINING PROTEIN"/>
    <property type="match status" value="1"/>
</dbReference>
<organism evidence="2 3">
    <name type="scientific">Pseudolycoriella hygida</name>
    <dbReference type="NCBI Taxonomy" id="35572"/>
    <lineage>
        <taxon>Eukaryota</taxon>
        <taxon>Metazoa</taxon>
        <taxon>Ecdysozoa</taxon>
        <taxon>Arthropoda</taxon>
        <taxon>Hexapoda</taxon>
        <taxon>Insecta</taxon>
        <taxon>Pterygota</taxon>
        <taxon>Neoptera</taxon>
        <taxon>Endopterygota</taxon>
        <taxon>Diptera</taxon>
        <taxon>Nematocera</taxon>
        <taxon>Sciaroidea</taxon>
        <taxon>Sciaridae</taxon>
        <taxon>Pseudolycoriella</taxon>
    </lineage>
</organism>
<comment type="caution">
    <text evidence="2">The sequence shown here is derived from an EMBL/GenBank/DDBJ whole genome shotgun (WGS) entry which is preliminary data.</text>
</comment>
<dbReference type="Pfam" id="PF00010">
    <property type="entry name" value="HLH"/>
    <property type="match status" value="1"/>
</dbReference>
<feature type="domain" description="BHLH" evidence="1">
    <location>
        <begin position="16"/>
        <end position="68"/>
    </location>
</feature>
<gene>
    <name evidence="2" type="primary">TCF15</name>
    <name evidence="2" type="ORF">Bhyg_12365</name>
</gene>
<dbReference type="OrthoDB" id="6106870at2759"/>
<dbReference type="Gene3D" id="4.10.280.10">
    <property type="entry name" value="Helix-loop-helix DNA-binding domain"/>
    <property type="match status" value="1"/>
</dbReference>
<reference evidence="2" key="1">
    <citation type="submission" date="2022-07" db="EMBL/GenBank/DDBJ databases">
        <authorList>
            <person name="Trinca V."/>
            <person name="Uliana J.V.C."/>
            <person name="Torres T.T."/>
            <person name="Ward R.J."/>
            <person name="Monesi N."/>
        </authorList>
    </citation>
    <scope>NUCLEOTIDE SEQUENCE</scope>
    <source>
        <strain evidence="2">HSMRA1968</strain>
        <tissue evidence="2">Whole embryos</tissue>
    </source>
</reference>
<dbReference type="EMBL" id="WJQU01000003">
    <property type="protein sequence ID" value="KAJ6639618.1"/>
    <property type="molecule type" value="Genomic_DNA"/>
</dbReference>
<dbReference type="SUPFAM" id="SSF47459">
    <property type="entry name" value="HLH, helix-loop-helix DNA-binding domain"/>
    <property type="match status" value="1"/>
</dbReference>
<dbReference type="PROSITE" id="PS50888">
    <property type="entry name" value="BHLH"/>
    <property type="match status" value="1"/>
</dbReference>
<sequence>MSVDFMNKFQIMNPDHIDFPKQRHQANARESVNSAFTKLRHLIPTEPVDRKLSKIETLRLAQSYIDHLAAVLITGNPNQPCSNIFHGDYEKVNHFQNRSNICTFCVWQRKLNSK</sequence>
<evidence type="ECO:0000313" key="2">
    <source>
        <dbReference type="EMBL" id="KAJ6639618.1"/>
    </source>
</evidence>
<proteinExistence type="predicted"/>
<name>A0A9Q0S173_9DIPT</name>
<protein>
    <submittedName>
        <fullName evidence="2">Transcription factor 15</fullName>
    </submittedName>
</protein>
<dbReference type="GO" id="GO:0000977">
    <property type="term" value="F:RNA polymerase II transcription regulatory region sequence-specific DNA binding"/>
    <property type="evidence" value="ECO:0007669"/>
    <property type="project" value="TreeGrafter"/>
</dbReference>
<dbReference type="InterPro" id="IPR036638">
    <property type="entry name" value="HLH_DNA-bd_sf"/>
</dbReference>
<dbReference type="GO" id="GO:0032502">
    <property type="term" value="P:developmental process"/>
    <property type="evidence" value="ECO:0007669"/>
    <property type="project" value="TreeGrafter"/>
</dbReference>
<evidence type="ECO:0000313" key="3">
    <source>
        <dbReference type="Proteomes" id="UP001151699"/>
    </source>
</evidence>
<keyword evidence="3" id="KW-1185">Reference proteome</keyword>
<dbReference type="PANTHER" id="PTHR23349">
    <property type="entry name" value="BASIC HELIX-LOOP-HELIX TRANSCRIPTION FACTOR, TWIST"/>
    <property type="match status" value="1"/>
</dbReference>
<dbReference type="AlphaFoldDB" id="A0A9Q0S173"/>
<dbReference type="SMART" id="SM00353">
    <property type="entry name" value="HLH"/>
    <property type="match status" value="1"/>
</dbReference>